<sequence length="254" mass="27052">MLGAMTNIGFGIDIGGSGIKGARVDLDNGDFVGDRIKIATPRPATPEAVAKTVAEIVRLAEWDGPVGLTMPSVIKAQIARTAANIDESWIGTDVHELFARHLGDREITVLNDADAAGIAEVAFGDPRARQGSALFLTFGTGIGSALLIDGHLFPNTELGHLMIGDFEAEERASSAAKDRDELSFRKWAKRVNRVLAEYERLLNPGAFIVGGGISREHEKWVPLLEVEAPVFPAQLRNRAGIVGAAMAVAAHVTP</sequence>
<keyword evidence="3" id="KW-1185">Reference proteome</keyword>
<dbReference type="HOGENOM" id="CLU_065796_0_0_11"/>
<dbReference type="CDD" id="cd24058">
    <property type="entry name" value="ASKHA_NBD_ROK_PPGK"/>
    <property type="match status" value="1"/>
</dbReference>
<dbReference type="KEGG" id="chm:B842_07570"/>
<proteinExistence type="inferred from homology"/>
<dbReference type="GO" id="GO:0016301">
    <property type="term" value="F:kinase activity"/>
    <property type="evidence" value="ECO:0007669"/>
    <property type="project" value="UniProtKB-KW"/>
</dbReference>
<comment type="similarity">
    <text evidence="1">Belongs to the ROK (NagC/XylR) family.</text>
</comment>
<dbReference type="InterPro" id="IPR000600">
    <property type="entry name" value="ROK"/>
</dbReference>
<dbReference type="SUPFAM" id="SSF53067">
    <property type="entry name" value="Actin-like ATPase domain"/>
    <property type="match status" value="1"/>
</dbReference>
<accession>A0A0B5DB34</accession>
<dbReference type="PANTHER" id="PTHR18964:SF146">
    <property type="entry name" value="POLYPHOSPHATE GLUCOKINASE"/>
    <property type="match status" value="1"/>
</dbReference>
<organism evidence="2 3">
    <name type="scientific">Corynebacterium humireducens NBRC 106098 = DSM 45392</name>
    <dbReference type="NCBI Taxonomy" id="1223515"/>
    <lineage>
        <taxon>Bacteria</taxon>
        <taxon>Bacillati</taxon>
        <taxon>Actinomycetota</taxon>
        <taxon>Actinomycetes</taxon>
        <taxon>Mycobacteriales</taxon>
        <taxon>Corynebacteriaceae</taxon>
        <taxon>Corynebacterium</taxon>
    </lineage>
</organism>
<evidence type="ECO:0000256" key="1">
    <source>
        <dbReference type="ARBA" id="ARBA00006479"/>
    </source>
</evidence>
<dbReference type="Pfam" id="PF00480">
    <property type="entry name" value="ROK"/>
    <property type="match status" value="1"/>
</dbReference>
<dbReference type="Gene3D" id="3.30.420.40">
    <property type="match status" value="2"/>
</dbReference>
<keyword evidence="2" id="KW-0418">Kinase</keyword>
<protein>
    <submittedName>
        <fullName evidence="2">Polyphosphate glucokinase</fullName>
    </submittedName>
</protein>
<dbReference type="InterPro" id="IPR043129">
    <property type="entry name" value="ATPase_NBD"/>
</dbReference>
<dbReference type="AlphaFoldDB" id="A0A0B5DB34"/>
<reference evidence="2 3" key="1">
    <citation type="submission" date="2013-04" db="EMBL/GenBank/DDBJ databases">
        <title>Complete genome sequence of Corynebacterium humireducens DSM 45392(T), isolated from a wastewater-fed microbial fuel cell.</title>
        <authorList>
            <person name="Ruckert C."/>
            <person name="Albersmeier A."/>
            <person name="Kalinowski J."/>
        </authorList>
    </citation>
    <scope>NUCLEOTIDE SEQUENCE [LARGE SCALE GENOMIC DNA]</scope>
    <source>
        <strain evidence="3">MFC-5</strain>
    </source>
</reference>
<gene>
    <name evidence="2" type="ORF">B842_07570</name>
</gene>
<dbReference type="NCBIfam" id="NF045942">
    <property type="entry name" value="PolPhglucPhase"/>
    <property type="match status" value="1"/>
</dbReference>
<dbReference type="PANTHER" id="PTHR18964">
    <property type="entry name" value="ROK (REPRESSOR, ORF, KINASE) FAMILY"/>
    <property type="match status" value="1"/>
</dbReference>
<evidence type="ECO:0000313" key="3">
    <source>
        <dbReference type="Proteomes" id="UP000031524"/>
    </source>
</evidence>
<dbReference type="Proteomes" id="UP000031524">
    <property type="component" value="Chromosome"/>
</dbReference>
<keyword evidence="2" id="KW-0808">Transferase</keyword>
<name>A0A0B5DB34_9CORY</name>
<dbReference type="EMBL" id="CP005286">
    <property type="protein sequence ID" value="AJE33363.1"/>
    <property type="molecule type" value="Genomic_DNA"/>
</dbReference>
<evidence type="ECO:0000313" key="2">
    <source>
        <dbReference type="EMBL" id="AJE33363.1"/>
    </source>
</evidence>
<dbReference type="STRING" id="1223515.B842_07570"/>